<evidence type="ECO:0000313" key="17">
    <source>
        <dbReference type="Proteomes" id="UP000032737"/>
    </source>
</evidence>
<evidence type="ECO:0000256" key="2">
    <source>
        <dbReference type="ARBA" id="ARBA00004651"/>
    </source>
</evidence>
<evidence type="ECO:0000256" key="5">
    <source>
        <dbReference type="ARBA" id="ARBA00022106"/>
    </source>
</evidence>
<dbReference type="InterPro" id="IPR048279">
    <property type="entry name" value="MdtK-like"/>
</dbReference>
<dbReference type="GO" id="GO:0042910">
    <property type="term" value="F:xenobiotic transmembrane transporter activity"/>
    <property type="evidence" value="ECO:0007669"/>
    <property type="project" value="InterPro"/>
</dbReference>
<dbReference type="InterPro" id="IPR045070">
    <property type="entry name" value="MATE_MepA-like"/>
</dbReference>
<feature type="transmembrane region" description="Helical" evidence="15">
    <location>
        <begin position="325"/>
        <end position="349"/>
    </location>
</feature>
<feature type="transmembrane region" description="Helical" evidence="15">
    <location>
        <begin position="361"/>
        <end position="380"/>
    </location>
</feature>
<evidence type="ECO:0000256" key="7">
    <source>
        <dbReference type="ARBA" id="ARBA00022449"/>
    </source>
</evidence>
<evidence type="ECO:0000256" key="8">
    <source>
        <dbReference type="ARBA" id="ARBA00022475"/>
    </source>
</evidence>
<feature type="transmembrane region" description="Helical" evidence="15">
    <location>
        <begin position="170"/>
        <end position="190"/>
    </location>
</feature>
<reference evidence="16 17" key="1">
    <citation type="journal article" date="2013" name="J. Mol. Microbiol. Biotechnol.">
        <title>Analysis of the Complete Genomes of Acholeplasma brassicae , A. palmae and A. laidlawii and Their Comparison to the Obligate Parasites from ' Candidatus Phytoplasma'.</title>
        <authorList>
            <person name="Kube M."/>
            <person name="Siewert C."/>
            <person name="Migdoll A.M."/>
            <person name="Duduk B."/>
            <person name="Holz S."/>
            <person name="Rabus R."/>
            <person name="Seemuller E."/>
            <person name="Mitrovic J."/>
            <person name="Muller I."/>
            <person name="Buttner C."/>
            <person name="Reinhardt R."/>
        </authorList>
    </citation>
    <scope>NUCLEOTIDE SEQUENCE [LARGE SCALE GENOMIC DNA]</scope>
    <source>
        <strain evidence="17">0502</strain>
    </source>
</reference>
<organism evidence="16 17">
    <name type="scientific">Acholeplasma brassicae</name>
    <dbReference type="NCBI Taxonomy" id="61635"/>
    <lineage>
        <taxon>Bacteria</taxon>
        <taxon>Bacillati</taxon>
        <taxon>Mycoplasmatota</taxon>
        <taxon>Mollicutes</taxon>
        <taxon>Acholeplasmatales</taxon>
        <taxon>Acholeplasmataceae</taxon>
        <taxon>Acholeplasma</taxon>
    </lineage>
</organism>
<dbReference type="NCBIfam" id="TIGR00797">
    <property type="entry name" value="matE"/>
    <property type="match status" value="1"/>
</dbReference>
<feature type="transmembrane region" description="Helical" evidence="15">
    <location>
        <begin position="286"/>
        <end position="305"/>
    </location>
</feature>
<gene>
    <name evidence="16" type="primary">norM</name>
    <name evidence="16" type="ORF">BN85301870</name>
</gene>
<dbReference type="PANTHER" id="PTHR43298:SF2">
    <property type="entry name" value="FMN_FAD EXPORTER YEEO-RELATED"/>
    <property type="match status" value="1"/>
</dbReference>
<name>U4KQW3_9MOLU</name>
<keyword evidence="13" id="KW-0046">Antibiotic resistance</keyword>
<evidence type="ECO:0000256" key="6">
    <source>
        <dbReference type="ARBA" id="ARBA00022448"/>
    </source>
</evidence>
<keyword evidence="7" id="KW-0050">Antiport</keyword>
<evidence type="ECO:0000256" key="13">
    <source>
        <dbReference type="ARBA" id="ARBA00023251"/>
    </source>
</evidence>
<comment type="function">
    <text evidence="1">Multidrug efflux pump.</text>
</comment>
<dbReference type="RefSeq" id="WP_030004070.1">
    <property type="nucleotide sequence ID" value="NC_022549.1"/>
</dbReference>
<dbReference type="CDD" id="cd13143">
    <property type="entry name" value="MATE_MepA_like"/>
    <property type="match status" value="1"/>
</dbReference>
<comment type="similarity">
    <text evidence="3">Belongs to the multi antimicrobial extrusion (MATE) (TC 2.A.66.1) family. MepA subfamily.</text>
</comment>
<feature type="transmembrane region" description="Helical" evidence="15">
    <location>
        <begin position="238"/>
        <end position="266"/>
    </location>
</feature>
<feature type="transmembrane region" description="Helical" evidence="15">
    <location>
        <begin position="96"/>
        <end position="117"/>
    </location>
</feature>
<dbReference type="InterPro" id="IPR002528">
    <property type="entry name" value="MATE_fam"/>
</dbReference>
<feature type="transmembrane region" description="Helical" evidence="15">
    <location>
        <begin position="392"/>
        <end position="410"/>
    </location>
</feature>
<evidence type="ECO:0000256" key="1">
    <source>
        <dbReference type="ARBA" id="ARBA00003408"/>
    </source>
</evidence>
<keyword evidence="10 15" id="KW-1133">Transmembrane helix</keyword>
<dbReference type="Proteomes" id="UP000032737">
    <property type="component" value="Chromosome"/>
</dbReference>
<sequence>MKNRSEIFEKMSIKKAVFTLALPTILSQLVSMIYNLTDTYFIGQVNDPYQVAAVNVAFPIFFVLIVFANLFGIGGGSLVSRLLGKKDYDNIKKVTISSLFGAFLMSLVYSIFVFVYFDQLLGLLGTSVNTIGHARDYLFWTVVIGAVPSTLGMVFGHLLRSEGFSKQASVGIAIGGVLNVILDPIFIFGFDMGVEGAALATMIANTLAMIYYVILIIKLGDQTHMSFDFRLISFRKYIWIPILAIGLPAASASLFNVFATTIINNLTSVYGDYELAAMGIVKKIDMIPLHVTLGISQGILPLIAYNYAAKNYKRMRDISKYGMKLVMIFSMLCVVLFVVEAPLLVRIFIKDSTTVHLGERFLRIAVLAMPVMGVNFVINTAFQAMGKGRQSLLLSISRQGLINIPLLYLMDYWFGLYGIIWTQLLADLLTFAIGFYLFTKLTRKLHEEEDYYNAQLLTQEV</sequence>
<keyword evidence="8" id="KW-1003">Cell membrane</keyword>
<evidence type="ECO:0000256" key="15">
    <source>
        <dbReference type="SAM" id="Phobius"/>
    </source>
</evidence>
<feature type="transmembrane region" description="Helical" evidence="15">
    <location>
        <begin position="196"/>
        <end position="217"/>
    </location>
</feature>
<protein>
    <recommendedName>
        <fullName evidence="5">Multidrug export protein MepA</fullName>
    </recommendedName>
    <alternativeName>
        <fullName evidence="14">Multidrug-efflux transporter</fullName>
    </alternativeName>
    <alternativeName>
        <fullName evidence="4">Probable multidrug resistance protein NorM</fullName>
    </alternativeName>
</protein>
<evidence type="ECO:0000256" key="9">
    <source>
        <dbReference type="ARBA" id="ARBA00022692"/>
    </source>
</evidence>
<comment type="subcellular location">
    <subcellularLocation>
        <location evidence="2">Cell membrane</location>
        <topology evidence="2">Multi-pass membrane protein</topology>
    </subcellularLocation>
</comment>
<dbReference type="InterPro" id="IPR050222">
    <property type="entry name" value="MATE_MdtK"/>
</dbReference>
<dbReference type="GO" id="GO:0006811">
    <property type="term" value="P:monoatomic ion transport"/>
    <property type="evidence" value="ECO:0007669"/>
    <property type="project" value="UniProtKB-KW"/>
</dbReference>
<evidence type="ECO:0000256" key="10">
    <source>
        <dbReference type="ARBA" id="ARBA00022989"/>
    </source>
</evidence>
<keyword evidence="11" id="KW-0406">Ion transport</keyword>
<feature type="transmembrane region" description="Helical" evidence="15">
    <location>
        <begin position="137"/>
        <end position="158"/>
    </location>
</feature>
<keyword evidence="12 15" id="KW-0472">Membrane</keyword>
<dbReference type="PANTHER" id="PTHR43298">
    <property type="entry name" value="MULTIDRUG RESISTANCE PROTEIN NORM-RELATED"/>
    <property type="match status" value="1"/>
</dbReference>
<keyword evidence="9 15" id="KW-0812">Transmembrane</keyword>
<dbReference type="EMBL" id="FO681348">
    <property type="protein sequence ID" value="CCV65208.1"/>
    <property type="molecule type" value="Genomic_DNA"/>
</dbReference>
<dbReference type="STRING" id="61635.BN85301870"/>
<evidence type="ECO:0000256" key="11">
    <source>
        <dbReference type="ARBA" id="ARBA00023065"/>
    </source>
</evidence>
<evidence type="ECO:0000256" key="12">
    <source>
        <dbReference type="ARBA" id="ARBA00023136"/>
    </source>
</evidence>
<dbReference type="GO" id="GO:0046677">
    <property type="term" value="P:response to antibiotic"/>
    <property type="evidence" value="ECO:0007669"/>
    <property type="project" value="UniProtKB-KW"/>
</dbReference>
<dbReference type="OrthoDB" id="401352at2"/>
<dbReference type="PIRSF" id="PIRSF006603">
    <property type="entry name" value="DinF"/>
    <property type="match status" value="1"/>
</dbReference>
<keyword evidence="6" id="KW-0813">Transport</keyword>
<dbReference type="Pfam" id="PF01554">
    <property type="entry name" value="MatE"/>
    <property type="match status" value="2"/>
</dbReference>
<proteinExistence type="inferred from homology"/>
<evidence type="ECO:0000256" key="3">
    <source>
        <dbReference type="ARBA" id="ARBA00008417"/>
    </source>
</evidence>
<evidence type="ECO:0000256" key="4">
    <source>
        <dbReference type="ARBA" id="ARBA00020268"/>
    </source>
</evidence>
<keyword evidence="17" id="KW-1185">Reference proteome</keyword>
<evidence type="ECO:0000256" key="14">
    <source>
        <dbReference type="ARBA" id="ARBA00031636"/>
    </source>
</evidence>
<feature type="transmembrane region" description="Helical" evidence="15">
    <location>
        <begin position="416"/>
        <end position="438"/>
    </location>
</feature>
<dbReference type="GO" id="GO:0005886">
    <property type="term" value="C:plasma membrane"/>
    <property type="evidence" value="ECO:0007669"/>
    <property type="project" value="UniProtKB-SubCell"/>
</dbReference>
<evidence type="ECO:0000313" key="16">
    <source>
        <dbReference type="EMBL" id="CCV65208.1"/>
    </source>
</evidence>
<feature type="transmembrane region" description="Helical" evidence="15">
    <location>
        <begin position="56"/>
        <end position="84"/>
    </location>
</feature>
<accession>U4KQW3</accession>
<dbReference type="KEGG" id="abra:BN85301870"/>
<dbReference type="HOGENOM" id="CLU_012893_0_0_14"/>
<dbReference type="AlphaFoldDB" id="U4KQW3"/>
<dbReference type="GO" id="GO:0015297">
    <property type="term" value="F:antiporter activity"/>
    <property type="evidence" value="ECO:0007669"/>
    <property type="project" value="UniProtKB-KW"/>
</dbReference>